<dbReference type="OrthoDB" id="284643at2157"/>
<evidence type="ECO:0000313" key="2">
    <source>
        <dbReference type="EMBL" id="QLG63309.1"/>
    </source>
</evidence>
<evidence type="ECO:0000256" key="1">
    <source>
        <dbReference type="SAM" id="MobiDB-lite"/>
    </source>
</evidence>
<dbReference type="KEGG" id="halu:HUG12_16855"/>
<organism evidence="2 3">
    <name type="scientific">Halorarum salinum</name>
    <dbReference type="NCBI Taxonomy" id="2743089"/>
    <lineage>
        <taxon>Archaea</taxon>
        <taxon>Methanobacteriati</taxon>
        <taxon>Methanobacteriota</taxon>
        <taxon>Stenosarchaea group</taxon>
        <taxon>Halobacteria</taxon>
        <taxon>Halobacteriales</taxon>
        <taxon>Haloferacaceae</taxon>
        <taxon>Halorarum</taxon>
    </lineage>
</organism>
<gene>
    <name evidence="2" type="ORF">HUG12_16855</name>
</gene>
<sequence length="66" mass="7810">MYYCVCQTCREDDLVEEFERAQEYFNEHAERRCEVEIVNVEFADEQRRPDPPRSTPSPESAPPADE</sequence>
<proteinExistence type="predicted"/>
<dbReference type="GeneID" id="56039164"/>
<protein>
    <submittedName>
        <fullName evidence="2">Uncharacterized protein</fullName>
    </submittedName>
</protein>
<dbReference type="AlphaFoldDB" id="A0A7D5LDE7"/>
<dbReference type="Proteomes" id="UP000509626">
    <property type="component" value="Chromosome"/>
</dbReference>
<dbReference type="RefSeq" id="WP_179269894.1">
    <property type="nucleotide sequence ID" value="NZ_CP058579.1"/>
</dbReference>
<reference evidence="2 3" key="1">
    <citation type="submission" date="2020-06" db="EMBL/GenBank/DDBJ databases">
        <title>NJ-3-1, isolated from saline soil.</title>
        <authorList>
            <person name="Cui H.L."/>
            <person name="Shi X."/>
        </authorList>
    </citation>
    <scope>NUCLEOTIDE SEQUENCE [LARGE SCALE GENOMIC DNA]</scope>
    <source>
        <strain evidence="2 3">NJ-3-1</strain>
    </source>
</reference>
<feature type="compositionally biased region" description="Pro residues" evidence="1">
    <location>
        <begin position="52"/>
        <end position="66"/>
    </location>
</feature>
<keyword evidence="3" id="KW-1185">Reference proteome</keyword>
<dbReference type="EMBL" id="CP058579">
    <property type="protein sequence ID" value="QLG63309.1"/>
    <property type="molecule type" value="Genomic_DNA"/>
</dbReference>
<evidence type="ECO:0000313" key="3">
    <source>
        <dbReference type="Proteomes" id="UP000509626"/>
    </source>
</evidence>
<feature type="region of interest" description="Disordered" evidence="1">
    <location>
        <begin position="42"/>
        <end position="66"/>
    </location>
</feature>
<accession>A0A7D5LDE7</accession>
<name>A0A7D5LDE7_9EURY</name>